<dbReference type="AlphaFoldDB" id="L1J4X4"/>
<evidence type="ECO:0000313" key="1">
    <source>
        <dbReference type="EMBL" id="EKX43174.1"/>
    </source>
</evidence>
<reference evidence="1 3" key="1">
    <citation type="journal article" date="2012" name="Nature">
        <title>Algal genomes reveal evolutionary mosaicism and the fate of nucleomorphs.</title>
        <authorList>
            <consortium name="DOE Joint Genome Institute"/>
            <person name="Curtis B.A."/>
            <person name="Tanifuji G."/>
            <person name="Burki F."/>
            <person name="Gruber A."/>
            <person name="Irimia M."/>
            <person name="Maruyama S."/>
            <person name="Arias M.C."/>
            <person name="Ball S.G."/>
            <person name="Gile G.H."/>
            <person name="Hirakawa Y."/>
            <person name="Hopkins J.F."/>
            <person name="Kuo A."/>
            <person name="Rensing S.A."/>
            <person name="Schmutz J."/>
            <person name="Symeonidi A."/>
            <person name="Elias M."/>
            <person name="Eveleigh R.J."/>
            <person name="Herman E.K."/>
            <person name="Klute M.J."/>
            <person name="Nakayama T."/>
            <person name="Obornik M."/>
            <person name="Reyes-Prieto A."/>
            <person name="Armbrust E.V."/>
            <person name="Aves S.J."/>
            <person name="Beiko R.G."/>
            <person name="Coutinho P."/>
            <person name="Dacks J.B."/>
            <person name="Durnford D.G."/>
            <person name="Fast N.M."/>
            <person name="Green B.R."/>
            <person name="Grisdale C.J."/>
            <person name="Hempel F."/>
            <person name="Henrissat B."/>
            <person name="Hoppner M.P."/>
            <person name="Ishida K."/>
            <person name="Kim E."/>
            <person name="Koreny L."/>
            <person name="Kroth P.G."/>
            <person name="Liu Y."/>
            <person name="Malik S.B."/>
            <person name="Maier U.G."/>
            <person name="McRose D."/>
            <person name="Mock T."/>
            <person name="Neilson J.A."/>
            <person name="Onodera N.T."/>
            <person name="Poole A.M."/>
            <person name="Pritham E.J."/>
            <person name="Richards T.A."/>
            <person name="Rocap G."/>
            <person name="Roy S.W."/>
            <person name="Sarai C."/>
            <person name="Schaack S."/>
            <person name="Shirato S."/>
            <person name="Slamovits C.H."/>
            <person name="Spencer D.F."/>
            <person name="Suzuki S."/>
            <person name="Worden A.Z."/>
            <person name="Zauner S."/>
            <person name="Barry K."/>
            <person name="Bell C."/>
            <person name="Bharti A.K."/>
            <person name="Crow J.A."/>
            <person name="Grimwood J."/>
            <person name="Kramer R."/>
            <person name="Lindquist E."/>
            <person name="Lucas S."/>
            <person name="Salamov A."/>
            <person name="McFadden G.I."/>
            <person name="Lane C.E."/>
            <person name="Keeling P.J."/>
            <person name="Gray M.W."/>
            <person name="Grigoriev I.V."/>
            <person name="Archibald J.M."/>
        </authorList>
    </citation>
    <scope>NUCLEOTIDE SEQUENCE</scope>
    <source>
        <strain evidence="1 3">CCMP2712</strain>
    </source>
</reference>
<dbReference type="EnsemblProtists" id="EKX43174">
    <property type="protein sequence ID" value="EKX43174"/>
    <property type="gene ID" value="GUITHDRAFT_110901"/>
</dbReference>
<protein>
    <submittedName>
        <fullName evidence="1 2">Uncharacterized protein</fullName>
    </submittedName>
</protein>
<dbReference type="HOGENOM" id="CLU_2929934_0_0_1"/>
<dbReference type="RefSeq" id="XP_005830154.1">
    <property type="nucleotide sequence ID" value="XM_005830097.1"/>
</dbReference>
<dbReference type="PaxDb" id="55529-EKX43174"/>
<evidence type="ECO:0000313" key="3">
    <source>
        <dbReference type="Proteomes" id="UP000011087"/>
    </source>
</evidence>
<reference evidence="2" key="3">
    <citation type="submission" date="2016-03" db="UniProtKB">
        <authorList>
            <consortium name="EnsemblProtists"/>
        </authorList>
    </citation>
    <scope>IDENTIFICATION</scope>
</reference>
<gene>
    <name evidence="1" type="ORF">GUITHDRAFT_110901</name>
</gene>
<name>L1J4X4_GUITC</name>
<organism evidence="1">
    <name type="scientific">Guillardia theta (strain CCMP2712)</name>
    <name type="common">Cryptophyte</name>
    <dbReference type="NCBI Taxonomy" id="905079"/>
    <lineage>
        <taxon>Eukaryota</taxon>
        <taxon>Cryptophyceae</taxon>
        <taxon>Pyrenomonadales</taxon>
        <taxon>Geminigeraceae</taxon>
        <taxon>Guillardia</taxon>
    </lineage>
</organism>
<keyword evidence="3" id="KW-1185">Reference proteome</keyword>
<dbReference type="GeneID" id="17299796"/>
<sequence length="74" mass="8931">MGLRVAIFVEEIAMLEQLYGKHAAALYAQAADFNKTARFYYMKAQDAYYLANAQASYDDWRRARRQWDYFYRRK</sequence>
<evidence type="ECO:0000313" key="2">
    <source>
        <dbReference type="EnsemblProtists" id="EKX43174"/>
    </source>
</evidence>
<dbReference type="Proteomes" id="UP000011087">
    <property type="component" value="Unassembled WGS sequence"/>
</dbReference>
<reference evidence="3" key="2">
    <citation type="submission" date="2012-11" db="EMBL/GenBank/DDBJ databases">
        <authorList>
            <person name="Kuo A."/>
            <person name="Curtis B.A."/>
            <person name="Tanifuji G."/>
            <person name="Burki F."/>
            <person name="Gruber A."/>
            <person name="Irimia M."/>
            <person name="Maruyama S."/>
            <person name="Arias M.C."/>
            <person name="Ball S.G."/>
            <person name="Gile G.H."/>
            <person name="Hirakawa Y."/>
            <person name="Hopkins J.F."/>
            <person name="Rensing S.A."/>
            <person name="Schmutz J."/>
            <person name="Symeonidi A."/>
            <person name="Elias M."/>
            <person name="Eveleigh R.J."/>
            <person name="Herman E.K."/>
            <person name="Klute M.J."/>
            <person name="Nakayama T."/>
            <person name="Obornik M."/>
            <person name="Reyes-Prieto A."/>
            <person name="Armbrust E.V."/>
            <person name="Aves S.J."/>
            <person name="Beiko R.G."/>
            <person name="Coutinho P."/>
            <person name="Dacks J.B."/>
            <person name="Durnford D.G."/>
            <person name="Fast N.M."/>
            <person name="Green B.R."/>
            <person name="Grisdale C."/>
            <person name="Hempe F."/>
            <person name="Henrissat B."/>
            <person name="Hoppner M.P."/>
            <person name="Ishida K.-I."/>
            <person name="Kim E."/>
            <person name="Koreny L."/>
            <person name="Kroth P.G."/>
            <person name="Liu Y."/>
            <person name="Malik S.-B."/>
            <person name="Maier U.G."/>
            <person name="McRose D."/>
            <person name="Mock T."/>
            <person name="Neilson J.A."/>
            <person name="Onodera N.T."/>
            <person name="Poole A.M."/>
            <person name="Pritham E.J."/>
            <person name="Richards T.A."/>
            <person name="Rocap G."/>
            <person name="Roy S.W."/>
            <person name="Sarai C."/>
            <person name="Schaack S."/>
            <person name="Shirato S."/>
            <person name="Slamovits C.H."/>
            <person name="Spencer D.F."/>
            <person name="Suzuki S."/>
            <person name="Worden A.Z."/>
            <person name="Zauner S."/>
            <person name="Barry K."/>
            <person name="Bell C."/>
            <person name="Bharti A.K."/>
            <person name="Crow J.A."/>
            <person name="Grimwood J."/>
            <person name="Kramer R."/>
            <person name="Lindquist E."/>
            <person name="Lucas S."/>
            <person name="Salamov A."/>
            <person name="McFadden G.I."/>
            <person name="Lane C.E."/>
            <person name="Keeling P.J."/>
            <person name="Gray M.W."/>
            <person name="Grigoriev I.V."/>
            <person name="Archibald J.M."/>
        </authorList>
    </citation>
    <scope>NUCLEOTIDE SEQUENCE</scope>
    <source>
        <strain evidence="3">CCMP2712</strain>
    </source>
</reference>
<dbReference type="EMBL" id="JH993012">
    <property type="protein sequence ID" value="EKX43174.1"/>
    <property type="molecule type" value="Genomic_DNA"/>
</dbReference>
<proteinExistence type="predicted"/>
<dbReference type="KEGG" id="gtt:GUITHDRAFT_110901"/>
<accession>L1J4X4</accession>